<dbReference type="CDD" id="cd13965">
    <property type="entry name" value="PT_UbiA_3"/>
    <property type="match status" value="1"/>
</dbReference>
<dbReference type="Proteomes" id="UP000019373">
    <property type="component" value="Unassembled WGS sequence"/>
</dbReference>
<accession>U1I0C4</accession>
<evidence type="ECO:0000313" key="5">
    <source>
        <dbReference type="EMBL" id="ERF75309.1"/>
    </source>
</evidence>
<dbReference type="OrthoDB" id="434972at2759"/>
<dbReference type="OMA" id="TIWLFIA"/>
<comment type="subcellular location">
    <subcellularLocation>
        <location evidence="1">Membrane</location>
        <topology evidence="1">Multi-pass membrane protein</topology>
    </subcellularLocation>
</comment>
<evidence type="ECO:0000256" key="3">
    <source>
        <dbReference type="ARBA" id="ARBA00022989"/>
    </source>
</evidence>
<keyword evidence="4" id="KW-0472">Membrane</keyword>
<reference evidence="6" key="1">
    <citation type="journal article" date="2014" name="BMC Genomics">
        <title>Genome characteristics reveal the impact of lichenization on lichen-forming fungus Endocarpon pusillum Hedwig (Verrucariales, Ascomycota).</title>
        <authorList>
            <person name="Wang Y.-Y."/>
            <person name="Liu B."/>
            <person name="Zhang X.-Y."/>
            <person name="Zhou Q.-M."/>
            <person name="Zhang T."/>
            <person name="Li H."/>
            <person name="Yu Y.-F."/>
            <person name="Zhang X.-L."/>
            <person name="Hao X.-Y."/>
            <person name="Wang M."/>
            <person name="Wang L."/>
            <person name="Wei J.-C."/>
        </authorList>
    </citation>
    <scope>NUCLEOTIDE SEQUENCE [LARGE SCALE GENOMIC DNA]</scope>
    <source>
        <strain evidence="6">Z07020 / HMAS-L-300199</strain>
    </source>
</reference>
<gene>
    <name evidence="5" type="ORF">EPUS_00101</name>
</gene>
<proteinExistence type="predicted"/>
<dbReference type="GO" id="GO:0016020">
    <property type="term" value="C:membrane"/>
    <property type="evidence" value="ECO:0007669"/>
    <property type="project" value="UniProtKB-SubCell"/>
</dbReference>
<keyword evidence="2" id="KW-0812">Transmembrane</keyword>
<protein>
    <recommendedName>
        <fullName evidence="7">UbiA prenyltransferase</fullName>
    </recommendedName>
</protein>
<dbReference type="GeneID" id="19235166"/>
<dbReference type="PANTHER" id="PTHR42723">
    <property type="entry name" value="CHLOROPHYLL SYNTHASE"/>
    <property type="match status" value="1"/>
</dbReference>
<dbReference type="InterPro" id="IPR044878">
    <property type="entry name" value="UbiA_sf"/>
</dbReference>
<dbReference type="InterPro" id="IPR000537">
    <property type="entry name" value="UbiA_prenyltransferase"/>
</dbReference>
<dbReference type="AlphaFoldDB" id="U1I0C4"/>
<name>U1I0C4_ENDPU</name>
<dbReference type="PANTHER" id="PTHR42723:SF1">
    <property type="entry name" value="CHLOROPHYLL SYNTHASE, CHLOROPLASTIC"/>
    <property type="match status" value="1"/>
</dbReference>
<evidence type="ECO:0000256" key="4">
    <source>
        <dbReference type="ARBA" id="ARBA00023136"/>
    </source>
</evidence>
<evidence type="ECO:0000256" key="2">
    <source>
        <dbReference type="ARBA" id="ARBA00022692"/>
    </source>
</evidence>
<dbReference type="Gene3D" id="1.10.357.140">
    <property type="entry name" value="UbiA prenyltransferase"/>
    <property type="match status" value="1"/>
</dbReference>
<evidence type="ECO:0000313" key="6">
    <source>
        <dbReference type="Proteomes" id="UP000019373"/>
    </source>
</evidence>
<dbReference type="RefSeq" id="XP_007787321.1">
    <property type="nucleotide sequence ID" value="XM_007789131.1"/>
</dbReference>
<organism evidence="5 6">
    <name type="scientific">Endocarpon pusillum (strain Z07020 / HMAS-L-300199)</name>
    <name type="common">Lichen-forming fungus</name>
    <dbReference type="NCBI Taxonomy" id="1263415"/>
    <lineage>
        <taxon>Eukaryota</taxon>
        <taxon>Fungi</taxon>
        <taxon>Dikarya</taxon>
        <taxon>Ascomycota</taxon>
        <taxon>Pezizomycotina</taxon>
        <taxon>Eurotiomycetes</taxon>
        <taxon>Chaetothyriomycetidae</taxon>
        <taxon>Verrucariales</taxon>
        <taxon>Verrucariaceae</taxon>
        <taxon>Endocarpon</taxon>
    </lineage>
</organism>
<dbReference type="eggNOG" id="ENOG502SNAR">
    <property type="taxonomic scope" value="Eukaryota"/>
</dbReference>
<evidence type="ECO:0000256" key="1">
    <source>
        <dbReference type="ARBA" id="ARBA00004141"/>
    </source>
</evidence>
<dbReference type="GO" id="GO:0016765">
    <property type="term" value="F:transferase activity, transferring alkyl or aryl (other than methyl) groups"/>
    <property type="evidence" value="ECO:0007669"/>
    <property type="project" value="InterPro"/>
</dbReference>
<evidence type="ECO:0008006" key="7">
    <source>
        <dbReference type="Google" id="ProtNLM"/>
    </source>
</evidence>
<dbReference type="EMBL" id="KE720815">
    <property type="protein sequence ID" value="ERF75309.1"/>
    <property type="molecule type" value="Genomic_DNA"/>
</dbReference>
<dbReference type="HOGENOM" id="CLU_063928_0_0_1"/>
<dbReference type="InterPro" id="IPR050475">
    <property type="entry name" value="Prenyltransferase_related"/>
</dbReference>
<keyword evidence="3" id="KW-1133">Transmembrane helix</keyword>
<sequence length="313" mass="34327">MASELCFREKVHVVPPFEIVFPLDREIAMLKFNLHTLWLFTRSDLKAVLFPTIIFATCGALSGKIVTTKEDVTISGVLSRLPLVAVWTWVHLLVHDIANQRLTPGIIEDRINKPWRPLPAGRITQDHASKLLLVVTLATFAISWHLGTLRESVTLVVLTWIYNNLGGADKHPILRNVLNACGLISCNAAATVIAASLGHTSFTRNAHAWSAIVASVIASTIHVQDFSDSSGDAAIGRRSIPLVYGDGPARWSIAVLVTTWSFLCPWYWGLRVVSYIMPVVIGAMVHLEHDSVLLASVQMIGLEAGVDKTSLDE</sequence>
<keyword evidence="6" id="KW-1185">Reference proteome</keyword>
<dbReference type="Pfam" id="PF01040">
    <property type="entry name" value="UbiA"/>
    <property type="match status" value="1"/>
</dbReference>